<gene>
    <name evidence="2" type="ORF">BSTOLATCC_MIC27487</name>
</gene>
<reference evidence="2" key="1">
    <citation type="submission" date="2021-09" db="EMBL/GenBank/DDBJ databases">
        <authorList>
            <consortium name="AG Swart"/>
            <person name="Singh M."/>
            <person name="Singh A."/>
            <person name="Seah K."/>
            <person name="Emmerich C."/>
        </authorList>
    </citation>
    <scope>NUCLEOTIDE SEQUENCE</scope>
    <source>
        <strain evidence="2">ATCC30299</strain>
    </source>
</reference>
<dbReference type="AlphaFoldDB" id="A0AAU9J5E0"/>
<name>A0AAU9J5E0_9CILI</name>
<sequence length="343" mass="39665">MPSNRRDQETTKRSSIDRPSRLPHKKLKIDPEISFLTKEEEYHLREYEAIRAEYIEFNLSNYIINILSKATQNAAFQNLDEKKNTMKLMISTAKDLALNEMECALWTIYLQKINWKNECSSSSLDLIYTAYASKSLLNENLKPFSLHLEKISENFLKNYEDWYNSHKQFFKVDSMEINCRFKEYSKPCFGEETGIFDYNNCVDDILQSAGGYSSRDEDTTQSEEDQRVLTLREMTPSYLFEEKEESITPINPIVFLDTLSPTLLDDISKEKSPGTFNIFVSIPLLKSESSNISEFQMSNDETPDYGTISRANSNSTPVYTSKFPSINNLVSIKTAFEDGFPDF</sequence>
<comment type="caution">
    <text evidence="2">The sequence shown here is derived from an EMBL/GenBank/DDBJ whole genome shotgun (WGS) entry which is preliminary data.</text>
</comment>
<evidence type="ECO:0000313" key="2">
    <source>
        <dbReference type="EMBL" id="CAG9320911.1"/>
    </source>
</evidence>
<feature type="compositionally biased region" description="Basic and acidic residues" evidence="1">
    <location>
        <begin position="1"/>
        <end position="20"/>
    </location>
</feature>
<evidence type="ECO:0000256" key="1">
    <source>
        <dbReference type="SAM" id="MobiDB-lite"/>
    </source>
</evidence>
<protein>
    <submittedName>
        <fullName evidence="2">Uncharacterized protein</fullName>
    </submittedName>
</protein>
<evidence type="ECO:0000313" key="3">
    <source>
        <dbReference type="Proteomes" id="UP001162131"/>
    </source>
</evidence>
<dbReference type="Proteomes" id="UP001162131">
    <property type="component" value="Unassembled WGS sequence"/>
</dbReference>
<feature type="region of interest" description="Disordered" evidence="1">
    <location>
        <begin position="1"/>
        <end position="21"/>
    </location>
</feature>
<dbReference type="EMBL" id="CAJZBQ010000027">
    <property type="protein sequence ID" value="CAG9320911.1"/>
    <property type="molecule type" value="Genomic_DNA"/>
</dbReference>
<accession>A0AAU9J5E0</accession>
<organism evidence="2 3">
    <name type="scientific">Blepharisma stoltei</name>
    <dbReference type="NCBI Taxonomy" id="1481888"/>
    <lineage>
        <taxon>Eukaryota</taxon>
        <taxon>Sar</taxon>
        <taxon>Alveolata</taxon>
        <taxon>Ciliophora</taxon>
        <taxon>Postciliodesmatophora</taxon>
        <taxon>Heterotrichea</taxon>
        <taxon>Heterotrichida</taxon>
        <taxon>Blepharismidae</taxon>
        <taxon>Blepharisma</taxon>
    </lineage>
</organism>
<proteinExistence type="predicted"/>
<keyword evidence="3" id="KW-1185">Reference proteome</keyword>